<dbReference type="FunFam" id="3.30.565.10:FF:000023">
    <property type="entry name" value="PAS domain-containing sensor histidine kinase"/>
    <property type="match status" value="1"/>
</dbReference>
<evidence type="ECO:0000259" key="15">
    <source>
        <dbReference type="PROSITE" id="PS50113"/>
    </source>
</evidence>
<feature type="domain" description="PAC" evidence="15">
    <location>
        <begin position="1083"/>
        <end position="1135"/>
    </location>
</feature>
<reference evidence="17" key="1">
    <citation type="submission" date="2020-08" db="EMBL/GenBank/DDBJ databases">
        <title>Lacibacter sp. S13-6-6 genome sequencing.</title>
        <authorList>
            <person name="Jin L."/>
        </authorList>
    </citation>
    <scope>NUCLEOTIDE SEQUENCE [LARGE SCALE GENOMIC DNA]</scope>
    <source>
        <strain evidence="17">S13-6-6</strain>
    </source>
</reference>
<keyword evidence="10" id="KW-0902">Two-component regulatory system</keyword>
<dbReference type="Proteomes" id="UP000515344">
    <property type="component" value="Chromosome"/>
</dbReference>
<evidence type="ECO:0000256" key="3">
    <source>
        <dbReference type="ARBA" id="ARBA00012438"/>
    </source>
</evidence>
<keyword evidence="7" id="KW-0547">Nucleotide-binding</keyword>
<dbReference type="Pfam" id="PF00512">
    <property type="entry name" value="HisKA"/>
    <property type="match status" value="1"/>
</dbReference>
<dbReference type="Gene3D" id="3.30.450.20">
    <property type="entry name" value="PAS domain"/>
    <property type="match status" value="12"/>
</dbReference>
<dbReference type="InterPro" id="IPR000014">
    <property type="entry name" value="PAS"/>
</dbReference>
<dbReference type="CDD" id="cd00082">
    <property type="entry name" value="HisKA"/>
    <property type="match status" value="1"/>
</dbReference>
<dbReference type="InterPro" id="IPR013655">
    <property type="entry name" value="PAS_fold_3"/>
</dbReference>
<evidence type="ECO:0000256" key="2">
    <source>
        <dbReference type="ARBA" id="ARBA00004236"/>
    </source>
</evidence>
<feature type="domain" description="PAS" evidence="14">
    <location>
        <begin position="759"/>
        <end position="824"/>
    </location>
</feature>
<dbReference type="SMART" id="SM00086">
    <property type="entry name" value="PAC"/>
    <property type="match status" value="11"/>
</dbReference>
<dbReference type="Gene3D" id="1.10.287.130">
    <property type="match status" value="1"/>
</dbReference>
<dbReference type="SUPFAM" id="SSF47384">
    <property type="entry name" value="Homodimeric domain of signal transducing histidine kinase"/>
    <property type="match status" value="1"/>
</dbReference>
<feature type="domain" description="PAS" evidence="14">
    <location>
        <begin position="7"/>
        <end position="76"/>
    </location>
</feature>
<keyword evidence="17" id="KW-1185">Reference proteome</keyword>
<accession>A0A7G5XIH7</accession>
<evidence type="ECO:0000259" key="14">
    <source>
        <dbReference type="PROSITE" id="PS50112"/>
    </source>
</evidence>
<proteinExistence type="predicted"/>
<feature type="domain" description="PAS" evidence="14">
    <location>
        <begin position="510"/>
        <end position="580"/>
    </location>
</feature>
<feature type="domain" description="PAC" evidence="15">
    <location>
        <begin position="1469"/>
        <end position="1521"/>
    </location>
</feature>
<sequence length="1764" mass="201321">MKNQQHSDHILATAFKKASVALAVINEQGFFVEVNEALCNILGYTKAELEQQPSSIIFPKEIQHEFSVVQHALFRQEQTRHENEWLVKTKDGSFIELLFTSDLFINENGERFLIQTVRNISTEKHSRQTTELTRQQYQAIIDNSLQAFFLTKPDGSILEANKAAEKMFGYAVEELCHLGRNAIIDNTDPRLIEKLKERQQKGFAVGELTGIRKNGEKFPLEFSSFVFQENNGELRTSTMLYDISERKKQEKELQKSQEEMASILNNTEEMFMIIDSRYNVINYNKATKERAKAILGKELNIGDSLLTLAVPERYAFVIAVYNKVLAGETVRYKHTVDRGKGTEIYQLTYSPVFDTDGTCSRFMVTVRDITGEENAISEIIRNQQLLQQAESIAHVGGWELDLVTNKLYWSDEVFRMCGYEPKSFEVTFEKGLSVIHPDDQASSIEEMQRAITGKSDYTAEKRFVRPDGSIRFIESKAKIIIDSNGNAVRLVGVFHDITEQKLMQRELAISQQEYKSLFDQNPDAVLSFDLTGKFISVNDAAMLLAETSREKLLTETFDSLIDAAEIETVRNYFREVKKGNSQRFRTVIATARGNRKTLAVSLMPIVIAGEITGVFGILKDVTTEKLYEEELEFQSHLLNAIQQSVIVTKLDGTVVYWNNFAEQLYGWQKQEAVGINIMQLTPTDMSMEQAKEVMKRLAAGESWSGEFLVKHKTKGPFKIQVHNSPFFDVTGKLAGIIGVSWDITKEVESREYIKFQANLLDNVEQAVIASDHAGTITYWNHFAEKLYGYSKQEAIGNNLSIILTDDPFYTKQAIEVMQLVAEGKSWAGEFQVRNKQNKNLSVFSLSSPVYDTDGNVQGVIGVSYDITERKQAEQQKEFERLDKEALINSTSDLIWSVNNNYQLIAANKAFTQSLENNYNIHLKPGDGVLVKGVFTDEQLKFWKEQYKRALNGEQFIVELHSQSANDQSDNWSEFAFNPIVNNEQVIGVACRGRDITQNKSYQRELLAINNRLEMAQQIAKLGYWSHDLKNDVLFWSKEVYTIFGLEEHVFKSDFNSFFCHIHPDDQEAFLKEQELVLKQNMPLDHEHRIVLPNGDIKYVIQKGSVIFNDEGEPVHVEGTIQDITDAKNAALALKVNEEQLNLIYNSTAGIIFLLGVENNGENFRFISMNNAGLTTIGLSQEDLFNRPVHEVIPEPSLSLVLDKYKEAVQSGKQVVWQEETAYPTGTKTGIVTVTPIYDSQGNCIRLVGSVNDITDLKLIEKSLAISRQEYKSLFDQNPDAVYSLDLEGRFTSFNPGLEQLLECRREDIIHAVTFIPFCHPDDLEKTMGHFLKVQQGEAQTYEVRAITFKGNQKHISISNMPIVVNGEITGVYGIAKDVTSEQLVLAQLELSNERYEYATKATNDVIWDWDLKTDKVVRAGSGFYVMFGYNEKDANNDDSFWTKKVHPEDLEQVLQKRRLVFSDPKQDFWEDEYRFLRSNGEFAFVYDRGYIFRNKEGKPLRMIGATKDITAQKLSELQLRELYDKLEERASQLQLSNTELERFAYIASHDLQEPLRMVSSFLQLLEKKYQDSIDEKGREYIRFAVDGSLRMKRLINDLLDYSRVTTRKQQLEPVNMELVISDVLQNLSLQIAEKNATIETSVLPQLPLADKTQMVQLIQNLVANALKYSGSKQPVIKIDASEKEDEWLFSVKDNGIGFDEKFVDKIFVIFQRLHNKTEYSGTGIGLAICKKIIDRHGGKIYAESVPGEGSTFWFTIKKQLVPEQ</sequence>
<dbReference type="InterPro" id="IPR036097">
    <property type="entry name" value="HisK_dim/P_sf"/>
</dbReference>
<feature type="coiled-coil region" evidence="12">
    <location>
        <begin position="1516"/>
        <end position="1543"/>
    </location>
</feature>
<feature type="domain" description="Histidine kinase" evidence="13">
    <location>
        <begin position="1546"/>
        <end position="1760"/>
    </location>
</feature>
<dbReference type="InterPro" id="IPR036890">
    <property type="entry name" value="HATPase_C_sf"/>
</dbReference>
<dbReference type="PANTHER" id="PTHR43304">
    <property type="entry name" value="PHYTOCHROME-LIKE PROTEIN CPH1"/>
    <property type="match status" value="1"/>
</dbReference>
<keyword evidence="12" id="KW-0175">Coiled coil</keyword>
<dbReference type="EMBL" id="CP060007">
    <property type="protein sequence ID" value="QNA45280.1"/>
    <property type="molecule type" value="Genomic_DNA"/>
</dbReference>
<evidence type="ECO:0000256" key="10">
    <source>
        <dbReference type="ARBA" id="ARBA00023012"/>
    </source>
</evidence>
<evidence type="ECO:0000256" key="9">
    <source>
        <dbReference type="ARBA" id="ARBA00022840"/>
    </source>
</evidence>
<keyword evidence="11" id="KW-0472">Membrane</keyword>
<dbReference type="NCBIfam" id="TIGR00229">
    <property type="entry name" value="sensory_box"/>
    <property type="match status" value="11"/>
</dbReference>
<feature type="domain" description="PAS" evidence="14">
    <location>
        <begin position="407"/>
        <end position="454"/>
    </location>
</feature>
<feature type="domain" description="PAC" evidence="15">
    <location>
        <begin position="703"/>
        <end position="755"/>
    </location>
</feature>
<dbReference type="GO" id="GO:0006355">
    <property type="term" value="P:regulation of DNA-templated transcription"/>
    <property type="evidence" value="ECO:0007669"/>
    <property type="project" value="InterPro"/>
</dbReference>
<dbReference type="PRINTS" id="PR00344">
    <property type="entry name" value="BCTRLSENSOR"/>
</dbReference>
<feature type="domain" description="PAC" evidence="15">
    <location>
        <begin position="1212"/>
        <end position="1265"/>
    </location>
</feature>
<dbReference type="EC" id="2.7.13.3" evidence="3"/>
<dbReference type="Pfam" id="PF00989">
    <property type="entry name" value="PAS"/>
    <property type="match status" value="2"/>
</dbReference>
<feature type="domain" description="PAC" evidence="15">
    <location>
        <begin position="457"/>
        <end position="509"/>
    </location>
</feature>
<dbReference type="Pfam" id="PF13426">
    <property type="entry name" value="PAS_9"/>
    <property type="match status" value="3"/>
</dbReference>
<name>A0A7G5XIH7_9BACT</name>
<dbReference type="KEGG" id="lacs:H4075_03495"/>
<dbReference type="InterPro" id="IPR003661">
    <property type="entry name" value="HisK_dim/P_dom"/>
</dbReference>
<dbReference type="InterPro" id="IPR005467">
    <property type="entry name" value="His_kinase_dom"/>
</dbReference>
<evidence type="ECO:0000256" key="1">
    <source>
        <dbReference type="ARBA" id="ARBA00000085"/>
    </source>
</evidence>
<feature type="domain" description="PAC" evidence="15">
    <location>
        <begin position="330"/>
        <end position="381"/>
    </location>
</feature>
<dbReference type="SMART" id="SM00091">
    <property type="entry name" value="PAS"/>
    <property type="match status" value="12"/>
</dbReference>
<dbReference type="Pfam" id="PF02518">
    <property type="entry name" value="HATPase_c"/>
    <property type="match status" value="1"/>
</dbReference>
<keyword evidence="6" id="KW-0808">Transferase</keyword>
<dbReference type="GO" id="GO:0005886">
    <property type="term" value="C:plasma membrane"/>
    <property type="evidence" value="ECO:0007669"/>
    <property type="project" value="UniProtKB-SubCell"/>
</dbReference>
<evidence type="ECO:0000259" key="13">
    <source>
        <dbReference type="PROSITE" id="PS50109"/>
    </source>
</evidence>
<protein>
    <recommendedName>
        <fullName evidence="3">histidine kinase</fullName>
        <ecNumber evidence="3">2.7.13.3</ecNumber>
    </recommendedName>
</protein>
<gene>
    <name evidence="16" type="ORF">H4075_03495</name>
</gene>
<evidence type="ECO:0000256" key="11">
    <source>
        <dbReference type="ARBA" id="ARBA00023136"/>
    </source>
</evidence>
<dbReference type="InterPro" id="IPR004358">
    <property type="entry name" value="Sig_transdc_His_kin-like_C"/>
</dbReference>
<dbReference type="InterPro" id="IPR035965">
    <property type="entry name" value="PAS-like_dom_sf"/>
</dbReference>
<dbReference type="SUPFAM" id="SSF55785">
    <property type="entry name" value="PYP-like sensor domain (PAS domain)"/>
    <property type="match status" value="12"/>
</dbReference>
<dbReference type="Gene3D" id="3.30.565.10">
    <property type="entry name" value="Histidine kinase-like ATPase, C-terminal domain"/>
    <property type="match status" value="1"/>
</dbReference>
<dbReference type="InterPro" id="IPR000700">
    <property type="entry name" value="PAS-assoc_C"/>
</dbReference>
<feature type="domain" description="PAC" evidence="15">
    <location>
        <begin position="204"/>
        <end position="255"/>
    </location>
</feature>
<evidence type="ECO:0000313" key="16">
    <source>
        <dbReference type="EMBL" id="QNA45280.1"/>
    </source>
</evidence>
<feature type="domain" description="PAC" evidence="15">
    <location>
        <begin position="826"/>
        <end position="878"/>
    </location>
</feature>
<evidence type="ECO:0000256" key="6">
    <source>
        <dbReference type="ARBA" id="ARBA00022679"/>
    </source>
</evidence>
<evidence type="ECO:0000256" key="12">
    <source>
        <dbReference type="SAM" id="Coils"/>
    </source>
</evidence>
<feature type="domain" description="PAS" evidence="14">
    <location>
        <begin position="630"/>
        <end position="701"/>
    </location>
</feature>
<evidence type="ECO:0000256" key="7">
    <source>
        <dbReference type="ARBA" id="ARBA00022741"/>
    </source>
</evidence>
<dbReference type="PROSITE" id="PS50112">
    <property type="entry name" value="PAS"/>
    <property type="match status" value="9"/>
</dbReference>
<organism evidence="16 17">
    <name type="scientific">Lacibacter sediminis</name>
    <dbReference type="NCBI Taxonomy" id="2760713"/>
    <lineage>
        <taxon>Bacteria</taxon>
        <taxon>Pseudomonadati</taxon>
        <taxon>Bacteroidota</taxon>
        <taxon>Chitinophagia</taxon>
        <taxon>Chitinophagales</taxon>
        <taxon>Chitinophagaceae</taxon>
        <taxon>Lacibacter</taxon>
    </lineage>
</organism>
<dbReference type="Pfam" id="PF08447">
    <property type="entry name" value="PAS_3"/>
    <property type="match status" value="3"/>
</dbReference>
<evidence type="ECO:0000313" key="17">
    <source>
        <dbReference type="Proteomes" id="UP000515344"/>
    </source>
</evidence>
<feature type="domain" description="PAS" evidence="14">
    <location>
        <begin position="133"/>
        <end position="175"/>
    </location>
</feature>
<dbReference type="PROSITE" id="PS50109">
    <property type="entry name" value="HIS_KIN"/>
    <property type="match status" value="1"/>
</dbReference>
<keyword evidence="8" id="KW-0418">Kinase</keyword>
<dbReference type="SMART" id="SM00388">
    <property type="entry name" value="HisKA"/>
    <property type="match status" value="1"/>
</dbReference>
<keyword evidence="4" id="KW-1003">Cell membrane</keyword>
<dbReference type="PROSITE" id="PS50113">
    <property type="entry name" value="PAC"/>
    <property type="match status" value="8"/>
</dbReference>
<dbReference type="InterPro" id="IPR013767">
    <property type="entry name" value="PAS_fold"/>
</dbReference>
<keyword evidence="9" id="KW-0067">ATP-binding</keyword>
<dbReference type="Pfam" id="PF08448">
    <property type="entry name" value="PAS_4"/>
    <property type="match status" value="3"/>
</dbReference>
<feature type="domain" description="PAS" evidence="14">
    <location>
        <begin position="1266"/>
        <end position="1337"/>
    </location>
</feature>
<dbReference type="Gene3D" id="2.10.70.100">
    <property type="match status" value="2"/>
</dbReference>
<feature type="domain" description="PAS" evidence="14">
    <location>
        <begin position="1136"/>
        <end position="1211"/>
    </location>
</feature>
<dbReference type="InterPro" id="IPR052162">
    <property type="entry name" value="Sensor_kinase/Photoreceptor"/>
</dbReference>
<comment type="catalytic activity">
    <reaction evidence="1">
        <text>ATP + protein L-histidine = ADP + protein N-phospho-L-histidine.</text>
        <dbReference type="EC" id="2.7.13.3"/>
    </reaction>
</comment>
<dbReference type="RefSeq" id="WP_182804191.1">
    <property type="nucleotide sequence ID" value="NZ_CP060007.1"/>
</dbReference>
<dbReference type="PANTHER" id="PTHR43304:SF1">
    <property type="entry name" value="PAC DOMAIN-CONTAINING PROTEIN"/>
    <property type="match status" value="1"/>
</dbReference>
<dbReference type="InterPro" id="IPR003594">
    <property type="entry name" value="HATPase_dom"/>
</dbReference>
<evidence type="ECO:0000256" key="4">
    <source>
        <dbReference type="ARBA" id="ARBA00022475"/>
    </source>
</evidence>
<keyword evidence="5" id="KW-0597">Phosphoprotein</keyword>
<dbReference type="InterPro" id="IPR001610">
    <property type="entry name" value="PAC"/>
</dbReference>
<dbReference type="CDD" id="cd00130">
    <property type="entry name" value="PAS"/>
    <property type="match status" value="9"/>
</dbReference>
<dbReference type="SMART" id="SM00387">
    <property type="entry name" value="HATPase_c"/>
    <property type="match status" value="1"/>
</dbReference>
<evidence type="ECO:0000256" key="8">
    <source>
        <dbReference type="ARBA" id="ARBA00022777"/>
    </source>
</evidence>
<feature type="domain" description="PAS" evidence="14">
    <location>
        <begin position="1008"/>
        <end position="1080"/>
    </location>
</feature>
<dbReference type="InterPro" id="IPR013656">
    <property type="entry name" value="PAS_4"/>
</dbReference>
<evidence type="ECO:0000256" key="5">
    <source>
        <dbReference type="ARBA" id="ARBA00022553"/>
    </source>
</evidence>
<dbReference type="GO" id="GO:0000155">
    <property type="term" value="F:phosphorelay sensor kinase activity"/>
    <property type="evidence" value="ECO:0007669"/>
    <property type="project" value="InterPro"/>
</dbReference>
<dbReference type="GO" id="GO:0005524">
    <property type="term" value="F:ATP binding"/>
    <property type="evidence" value="ECO:0007669"/>
    <property type="project" value="UniProtKB-KW"/>
</dbReference>
<dbReference type="SUPFAM" id="SSF55874">
    <property type="entry name" value="ATPase domain of HSP90 chaperone/DNA topoisomerase II/histidine kinase"/>
    <property type="match status" value="1"/>
</dbReference>
<comment type="subcellular location">
    <subcellularLocation>
        <location evidence="2">Cell membrane</location>
    </subcellularLocation>
</comment>